<dbReference type="AlphaFoldDB" id="A0A930URK4"/>
<comment type="caution">
    <text evidence="1">The sequence shown here is derived from an EMBL/GenBank/DDBJ whole genome shotgun (WGS) entry which is preliminary data.</text>
</comment>
<sequence length="201" mass="22011">MPQDIEHNLKEILTGNYYKGYGYAYALDEKYRSSLPSRWFISDTEKSAEEKMYENLNAKYIQNPKTFNESFDGKVASSTREGLELAASIYSGNIVTEAGLSVLNKLGFVGKQIASTAEKYPLVADISATAIANTGYQLSQNQTYDPYSLLQSELSTVLTRGRTVGQQISINVGISSMATQNSNDYGWNALGAVIGTLGILQ</sequence>
<dbReference type="EMBL" id="JADION010000021">
    <property type="protein sequence ID" value="MBF4102677.1"/>
    <property type="molecule type" value="Genomic_DNA"/>
</dbReference>
<proteinExistence type="predicted"/>
<reference evidence="1" key="1">
    <citation type="submission" date="2020-11" db="EMBL/GenBank/DDBJ databases">
        <title>Gallibacterium anatis 1637, full genome, WGS.</title>
        <authorList>
            <person name="Laishevtcev A.I."/>
            <person name="Yakimova E.A."/>
            <person name="Petkovich D."/>
            <person name="Stepanova T.V."/>
            <person name="Kalendr R.S."/>
            <person name="Rubalsky E.O."/>
            <person name="Zulkarneev E.R."/>
            <person name="Aleshkin A.V."/>
        </authorList>
    </citation>
    <scope>NUCLEOTIDE SEQUENCE</scope>
    <source>
        <strain evidence="1">1637</strain>
    </source>
</reference>
<gene>
    <name evidence="1" type="ORF">INT80_08275</name>
</gene>
<organism evidence="1">
    <name type="scientific">Gallibacterium anatis</name>
    <dbReference type="NCBI Taxonomy" id="750"/>
    <lineage>
        <taxon>Bacteria</taxon>
        <taxon>Pseudomonadati</taxon>
        <taxon>Pseudomonadota</taxon>
        <taxon>Gammaproteobacteria</taxon>
        <taxon>Pasteurellales</taxon>
        <taxon>Pasteurellaceae</taxon>
        <taxon>Gallibacterium</taxon>
    </lineage>
</organism>
<protein>
    <submittedName>
        <fullName evidence="1">Uncharacterized protein</fullName>
    </submittedName>
</protein>
<evidence type="ECO:0000313" key="1">
    <source>
        <dbReference type="EMBL" id="MBF4102677.1"/>
    </source>
</evidence>
<accession>A0A930URK4</accession>
<name>A0A930URK4_9PAST</name>